<protein>
    <submittedName>
        <fullName evidence="2">Uncharacterized protein</fullName>
    </submittedName>
</protein>
<comment type="caution">
    <text evidence="2">The sequence shown here is derived from an EMBL/GenBank/DDBJ whole genome shotgun (WGS) entry which is preliminary data.</text>
</comment>
<feature type="non-terminal residue" evidence="2">
    <location>
        <position position="284"/>
    </location>
</feature>
<proteinExistence type="predicted"/>
<evidence type="ECO:0000256" key="1">
    <source>
        <dbReference type="SAM" id="MobiDB-lite"/>
    </source>
</evidence>
<accession>A0A0F9FAD4</accession>
<evidence type="ECO:0000313" key="2">
    <source>
        <dbReference type="EMBL" id="KKL83309.1"/>
    </source>
</evidence>
<feature type="compositionally biased region" description="Low complexity" evidence="1">
    <location>
        <begin position="253"/>
        <end position="284"/>
    </location>
</feature>
<gene>
    <name evidence="2" type="ORF">LCGC14_1976070</name>
</gene>
<reference evidence="2" key="1">
    <citation type="journal article" date="2015" name="Nature">
        <title>Complex archaea that bridge the gap between prokaryotes and eukaryotes.</title>
        <authorList>
            <person name="Spang A."/>
            <person name="Saw J.H."/>
            <person name="Jorgensen S.L."/>
            <person name="Zaremba-Niedzwiedzka K."/>
            <person name="Martijn J."/>
            <person name="Lind A.E."/>
            <person name="van Eijk R."/>
            <person name="Schleper C."/>
            <person name="Guy L."/>
            <person name="Ettema T.J."/>
        </authorList>
    </citation>
    <scope>NUCLEOTIDE SEQUENCE</scope>
</reference>
<feature type="region of interest" description="Disordered" evidence="1">
    <location>
        <begin position="231"/>
        <end position="284"/>
    </location>
</feature>
<dbReference type="EMBL" id="LAZR01022017">
    <property type="protein sequence ID" value="KKL83309.1"/>
    <property type="molecule type" value="Genomic_DNA"/>
</dbReference>
<feature type="compositionally biased region" description="Polar residues" evidence="1">
    <location>
        <begin position="231"/>
        <end position="242"/>
    </location>
</feature>
<dbReference type="AlphaFoldDB" id="A0A0F9FAD4"/>
<organism evidence="2">
    <name type="scientific">marine sediment metagenome</name>
    <dbReference type="NCBI Taxonomy" id="412755"/>
    <lineage>
        <taxon>unclassified sequences</taxon>
        <taxon>metagenomes</taxon>
        <taxon>ecological metagenomes</taxon>
    </lineage>
</organism>
<sequence length="284" mass="29809">MNGFDLITQGPRAFGVAALIALASPPAAQDRQDTTFIITEGDEIGTSDPLDLGYDDRTINVDVVEQLEAIDFECGDRIIFFTRVTVDSGASDTDQTIVLTYHFDARNNGQQAVGYSEVLDVGRSAIDFGGQTGDDGNMNLDGNEGVSLLSQQYLNKPQNQPTGTVPGDFGNANAEILEAVVRVDGLDAGDQLIVRVDVRFSCFATDPTGNLHGALIDAFFDADGNLATTNDQEALSRGSGNQDIPMLGLGELPTPTAVSTPTPTPTATSTSTPTPTATSTSTPT</sequence>
<name>A0A0F9FAD4_9ZZZZ</name>